<organism evidence="1 2">
    <name type="scientific">Kushneria phosphatilytica</name>
    <dbReference type="NCBI Taxonomy" id="657387"/>
    <lineage>
        <taxon>Bacteria</taxon>
        <taxon>Pseudomonadati</taxon>
        <taxon>Pseudomonadota</taxon>
        <taxon>Gammaproteobacteria</taxon>
        <taxon>Oceanospirillales</taxon>
        <taxon>Halomonadaceae</taxon>
        <taxon>Kushneria</taxon>
    </lineage>
</organism>
<sequence length="68" mass="7889">MARNSTLSIKEKWALDNQLGEMLRGLDNRPDTEEHLRQALKRLLSDYEMSVADTVELLNRMRQETDAA</sequence>
<accession>A0A5C1A024</accession>
<keyword evidence="2" id="KW-1185">Reference proteome</keyword>
<reference evidence="1 2" key="1">
    <citation type="submission" date="2019-08" db="EMBL/GenBank/DDBJ databases">
        <title>Complete genome sequence of Kushneria sp. YCWA18, a halophilic phosphate-solubilizing bacterium isolated from Daqiao saltern in China.</title>
        <authorList>
            <person name="Du G.-X."/>
            <person name="Qu L.-Y."/>
        </authorList>
    </citation>
    <scope>NUCLEOTIDE SEQUENCE [LARGE SCALE GENOMIC DNA]</scope>
    <source>
        <strain evidence="1 2">YCWA18</strain>
    </source>
</reference>
<dbReference type="KEGG" id="kuy:FY550_10345"/>
<evidence type="ECO:0000313" key="1">
    <source>
        <dbReference type="EMBL" id="QEL11496.1"/>
    </source>
</evidence>
<dbReference type="RefSeq" id="WP_149054512.1">
    <property type="nucleotide sequence ID" value="NZ_CP043420.1"/>
</dbReference>
<protein>
    <submittedName>
        <fullName evidence="1">Uncharacterized protein</fullName>
    </submittedName>
</protein>
<proteinExistence type="predicted"/>
<dbReference type="EMBL" id="CP043420">
    <property type="protein sequence ID" value="QEL11496.1"/>
    <property type="molecule type" value="Genomic_DNA"/>
</dbReference>
<gene>
    <name evidence="1" type="ORF">FY550_10345</name>
</gene>
<dbReference type="AlphaFoldDB" id="A0A5C1A024"/>
<dbReference type="Proteomes" id="UP000322553">
    <property type="component" value="Chromosome"/>
</dbReference>
<evidence type="ECO:0000313" key="2">
    <source>
        <dbReference type="Proteomes" id="UP000322553"/>
    </source>
</evidence>
<name>A0A5C1A024_9GAMM</name>